<dbReference type="Pfam" id="PF13306">
    <property type="entry name" value="LRR_5"/>
    <property type="match status" value="1"/>
</dbReference>
<dbReference type="InterPro" id="IPR032675">
    <property type="entry name" value="LRR_dom_sf"/>
</dbReference>
<sequence>MKKILAILSAVAVAAAGALTFSACGSAEVMYSLSEDGTYYILSGVSGNTSALKSYEIPSVYDDGEHGQLPVTQIADEAFMGCSLGQIVIPDSITHIGDRAFAYTYLIRLEIPESVTYIGYAAFAFSSSLQEVTIPSSVTQLGPYAFAYCSSLESAVVNANIDTLYVGTFQGIVANDVSGLYTNTKLTSISLPATLKYLHRDSISGNFLTDIHFAGTADEWEDVQVFYAEERVVEDDEAEERDEPETEVVTVYLDEEQTIEYFTVEGLTIHCTDYDLVYSAGQIIRTPASQVE</sequence>
<dbReference type="SUPFAM" id="SSF52058">
    <property type="entry name" value="L domain-like"/>
    <property type="match status" value="1"/>
</dbReference>
<keyword evidence="1" id="KW-0732">Signal</keyword>
<accession>A0A9D1E5W9</accession>
<dbReference type="EMBL" id="DVHK01000029">
    <property type="protein sequence ID" value="HIR66659.1"/>
    <property type="molecule type" value="Genomic_DNA"/>
</dbReference>
<dbReference type="PROSITE" id="PS51257">
    <property type="entry name" value="PROKAR_LIPOPROTEIN"/>
    <property type="match status" value="1"/>
</dbReference>
<evidence type="ECO:0000256" key="1">
    <source>
        <dbReference type="SAM" id="SignalP"/>
    </source>
</evidence>
<reference evidence="2" key="2">
    <citation type="journal article" date="2021" name="PeerJ">
        <title>Extensive microbial diversity within the chicken gut microbiome revealed by metagenomics and culture.</title>
        <authorList>
            <person name="Gilroy R."/>
            <person name="Ravi A."/>
            <person name="Getino M."/>
            <person name="Pursley I."/>
            <person name="Horton D.L."/>
            <person name="Alikhan N.F."/>
            <person name="Baker D."/>
            <person name="Gharbi K."/>
            <person name="Hall N."/>
            <person name="Watson M."/>
            <person name="Adriaenssens E.M."/>
            <person name="Foster-Nyarko E."/>
            <person name="Jarju S."/>
            <person name="Secka A."/>
            <person name="Antonio M."/>
            <person name="Oren A."/>
            <person name="Chaudhuri R.R."/>
            <person name="La Ragione R."/>
            <person name="Hildebrand F."/>
            <person name="Pallen M.J."/>
        </authorList>
    </citation>
    <scope>NUCLEOTIDE SEQUENCE</scope>
    <source>
        <strain evidence="2">ChiW16-3235</strain>
    </source>
</reference>
<evidence type="ECO:0000313" key="2">
    <source>
        <dbReference type="EMBL" id="HIR66659.1"/>
    </source>
</evidence>
<dbReference type="PANTHER" id="PTHR45661">
    <property type="entry name" value="SURFACE ANTIGEN"/>
    <property type="match status" value="1"/>
</dbReference>
<dbReference type="InterPro" id="IPR053139">
    <property type="entry name" value="Surface_bspA-like"/>
</dbReference>
<comment type="caution">
    <text evidence="2">The sequence shown here is derived from an EMBL/GenBank/DDBJ whole genome shotgun (WGS) entry which is preliminary data.</text>
</comment>
<dbReference type="AlphaFoldDB" id="A0A9D1E5W9"/>
<reference evidence="2" key="1">
    <citation type="submission" date="2020-10" db="EMBL/GenBank/DDBJ databases">
        <authorList>
            <person name="Gilroy R."/>
        </authorList>
    </citation>
    <scope>NUCLEOTIDE SEQUENCE</scope>
    <source>
        <strain evidence="2">ChiW16-3235</strain>
    </source>
</reference>
<protein>
    <submittedName>
        <fullName evidence="2">Leucine-rich repeat domain-containing protein</fullName>
    </submittedName>
</protein>
<dbReference type="PANTHER" id="PTHR45661:SF3">
    <property type="entry name" value="IG-LIKE DOMAIN-CONTAINING PROTEIN"/>
    <property type="match status" value="1"/>
</dbReference>
<feature type="chain" id="PRO_5039235569" evidence="1">
    <location>
        <begin position="24"/>
        <end position="292"/>
    </location>
</feature>
<organism evidence="2 3">
    <name type="scientific">Candidatus Coproplasma avicola</name>
    <dbReference type="NCBI Taxonomy" id="2840744"/>
    <lineage>
        <taxon>Bacteria</taxon>
        <taxon>Bacillati</taxon>
        <taxon>Bacillota</taxon>
        <taxon>Clostridia</taxon>
        <taxon>Eubacteriales</taxon>
        <taxon>Candidatus Coproplasma</taxon>
    </lineage>
</organism>
<gene>
    <name evidence="2" type="ORF">IAB94_01275</name>
</gene>
<evidence type="ECO:0000313" key="3">
    <source>
        <dbReference type="Proteomes" id="UP000823913"/>
    </source>
</evidence>
<proteinExistence type="predicted"/>
<name>A0A9D1E5W9_9FIRM</name>
<feature type="signal peptide" evidence="1">
    <location>
        <begin position="1"/>
        <end position="23"/>
    </location>
</feature>
<dbReference type="Proteomes" id="UP000823913">
    <property type="component" value="Unassembled WGS sequence"/>
</dbReference>
<dbReference type="Gene3D" id="3.80.10.10">
    <property type="entry name" value="Ribonuclease Inhibitor"/>
    <property type="match status" value="1"/>
</dbReference>
<dbReference type="InterPro" id="IPR026906">
    <property type="entry name" value="LRR_5"/>
</dbReference>